<evidence type="ECO:0000313" key="3">
    <source>
        <dbReference type="Proteomes" id="UP000245119"/>
    </source>
</evidence>
<evidence type="ECO:0000256" key="1">
    <source>
        <dbReference type="SAM" id="MobiDB-lite"/>
    </source>
</evidence>
<proteinExistence type="predicted"/>
<gene>
    <name evidence="2" type="ORF">C0Q70_04777</name>
</gene>
<reference evidence="2 3" key="1">
    <citation type="submission" date="2018-04" db="EMBL/GenBank/DDBJ databases">
        <title>The genome of golden apple snail Pomacea canaliculata provides insight into stress tolerance and invasive adaptation.</title>
        <authorList>
            <person name="Liu C."/>
            <person name="Liu B."/>
            <person name="Ren Y."/>
            <person name="Zhang Y."/>
            <person name="Wang H."/>
            <person name="Li S."/>
            <person name="Jiang F."/>
            <person name="Yin L."/>
            <person name="Zhang G."/>
            <person name="Qian W."/>
            <person name="Fan W."/>
        </authorList>
    </citation>
    <scope>NUCLEOTIDE SEQUENCE [LARGE SCALE GENOMIC DNA]</scope>
    <source>
        <strain evidence="2">SZHN2017</strain>
        <tissue evidence="2">Muscle</tissue>
    </source>
</reference>
<accession>A0A2T7PJB6</accession>
<protein>
    <submittedName>
        <fullName evidence="2">Uncharacterized protein</fullName>
    </submittedName>
</protein>
<keyword evidence="3" id="KW-1185">Reference proteome</keyword>
<name>A0A2T7PJB6_POMCA</name>
<dbReference type="EMBL" id="PZQS01000003">
    <property type="protein sequence ID" value="PVD33521.1"/>
    <property type="molecule type" value="Genomic_DNA"/>
</dbReference>
<dbReference type="Proteomes" id="UP000245119">
    <property type="component" value="Linkage Group LG3"/>
</dbReference>
<feature type="region of interest" description="Disordered" evidence="1">
    <location>
        <begin position="1"/>
        <end position="55"/>
    </location>
</feature>
<comment type="caution">
    <text evidence="2">The sequence shown here is derived from an EMBL/GenBank/DDBJ whole genome shotgun (WGS) entry which is preliminary data.</text>
</comment>
<sequence>MFRGAGGERATPVVAGGDVAQPPSDVTGSPHLSTTHRRIVGRRVSREDNRRTPGSSCAAINICSSKVSFSGRR</sequence>
<feature type="compositionally biased region" description="Polar residues" evidence="1">
    <location>
        <begin position="24"/>
        <end position="33"/>
    </location>
</feature>
<dbReference type="AlphaFoldDB" id="A0A2T7PJB6"/>
<evidence type="ECO:0000313" key="2">
    <source>
        <dbReference type="EMBL" id="PVD33521.1"/>
    </source>
</evidence>
<organism evidence="2 3">
    <name type="scientific">Pomacea canaliculata</name>
    <name type="common">Golden apple snail</name>
    <dbReference type="NCBI Taxonomy" id="400727"/>
    <lineage>
        <taxon>Eukaryota</taxon>
        <taxon>Metazoa</taxon>
        <taxon>Spiralia</taxon>
        <taxon>Lophotrochozoa</taxon>
        <taxon>Mollusca</taxon>
        <taxon>Gastropoda</taxon>
        <taxon>Caenogastropoda</taxon>
        <taxon>Architaenioglossa</taxon>
        <taxon>Ampullarioidea</taxon>
        <taxon>Ampullariidae</taxon>
        <taxon>Pomacea</taxon>
    </lineage>
</organism>
<feature type="compositionally biased region" description="Basic residues" evidence="1">
    <location>
        <begin position="34"/>
        <end position="43"/>
    </location>
</feature>